<evidence type="ECO:0000313" key="1">
    <source>
        <dbReference type="EMBL" id="KAB8070595.1"/>
    </source>
</evidence>
<dbReference type="Proteomes" id="UP000326565">
    <property type="component" value="Unassembled WGS sequence"/>
</dbReference>
<proteinExistence type="predicted"/>
<dbReference type="AlphaFoldDB" id="A0A5N5WS70"/>
<reference evidence="1 2" key="1">
    <citation type="submission" date="2019-04" db="EMBL/GenBank/DDBJ databases">
        <title>Friends and foes A comparative genomics study of 23 Aspergillus species from section Flavi.</title>
        <authorList>
            <consortium name="DOE Joint Genome Institute"/>
            <person name="Kjaerbolling I."/>
            <person name="Vesth T."/>
            <person name="Frisvad J.C."/>
            <person name="Nybo J.L."/>
            <person name="Theobald S."/>
            <person name="Kildgaard S."/>
            <person name="Isbrandt T."/>
            <person name="Kuo A."/>
            <person name="Sato A."/>
            <person name="Lyhne E.K."/>
            <person name="Kogle M.E."/>
            <person name="Wiebenga A."/>
            <person name="Kun R.S."/>
            <person name="Lubbers R.J."/>
            <person name="Makela M.R."/>
            <person name="Barry K."/>
            <person name="Chovatia M."/>
            <person name="Clum A."/>
            <person name="Daum C."/>
            <person name="Haridas S."/>
            <person name="He G."/>
            <person name="LaButti K."/>
            <person name="Lipzen A."/>
            <person name="Mondo S."/>
            <person name="Riley R."/>
            <person name="Salamov A."/>
            <person name="Simmons B.A."/>
            <person name="Magnuson J.K."/>
            <person name="Henrissat B."/>
            <person name="Mortensen U.H."/>
            <person name="Larsen T.O."/>
            <person name="Devries R.P."/>
            <person name="Grigoriev I.V."/>
            <person name="Machida M."/>
            <person name="Baker S.E."/>
            <person name="Andersen M.R."/>
        </authorList>
    </citation>
    <scope>NUCLEOTIDE SEQUENCE [LARGE SCALE GENOMIC DNA]</scope>
    <source>
        <strain evidence="1 2">CBS 151.66</strain>
    </source>
</reference>
<sequence>MRPISDSSISTLNTYADEIVGDILVYALIEWPASYTADLVELLSHIKNYKQHF</sequence>
<protein>
    <submittedName>
        <fullName evidence="1">Uncharacterized protein</fullName>
    </submittedName>
</protein>
<accession>A0A5N5WS70</accession>
<evidence type="ECO:0000313" key="2">
    <source>
        <dbReference type="Proteomes" id="UP000326565"/>
    </source>
</evidence>
<dbReference type="EMBL" id="ML732297">
    <property type="protein sequence ID" value="KAB8070595.1"/>
    <property type="molecule type" value="Genomic_DNA"/>
</dbReference>
<organism evidence="1 2">
    <name type="scientific">Aspergillus leporis</name>
    <dbReference type="NCBI Taxonomy" id="41062"/>
    <lineage>
        <taxon>Eukaryota</taxon>
        <taxon>Fungi</taxon>
        <taxon>Dikarya</taxon>
        <taxon>Ascomycota</taxon>
        <taxon>Pezizomycotina</taxon>
        <taxon>Eurotiomycetes</taxon>
        <taxon>Eurotiomycetidae</taxon>
        <taxon>Eurotiales</taxon>
        <taxon>Aspergillaceae</taxon>
        <taxon>Aspergillus</taxon>
        <taxon>Aspergillus subgen. Circumdati</taxon>
    </lineage>
</organism>
<gene>
    <name evidence="1" type="ORF">BDV29DRAFT_180658</name>
</gene>
<name>A0A5N5WS70_9EURO</name>
<keyword evidence="2" id="KW-1185">Reference proteome</keyword>